<evidence type="ECO:0000313" key="1">
    <source>
        <dbReference type="EMBL" id="MBP1994241.1"/>
    </source>
</evidence>
<name>A0ABS4J557_9BACL</name>
<evidence type="ECO:0000313" key="2">
    <source>
        <dbReference type="Proteomes" id="UP001519287"/>
    </source>
</evidence>
<dbReference type="EMBL" id="JAGGLB010000024">
    <property type="protein sequence ID" value="MBP1994241.1"/>
    <property type="molecule type" value="Genomic_DNA"/>
</dbReference>
<sequence>MRFLEQEYGADQAPAMLDMIQRLGLVDTDRRIG</sequence>
<organism evidence="1 2">
    <name type="scientific">Paenibacillus eucommiae</name>
    <dbReference type="NCBI Taxonomy" id="1355755"/>
    <lineage>
        <taxon>Bacteria</taxon>
        <taxon>Bacillati</taxon>
        <taxon>Bacillota</taxon>
        <taxon>Bacilli</taxon>
        <taxon>Bacillales</taxon>
        <taxon>Paenibacillaceae</taxon>
        <taxon>Paenibacillus</taxon>
    </lineage>
</organism>
<proteinExistence type="predicted"/>
<comment type="caution">
    <text evidence="1">The sequence shown here is derived from an EMBL/GenBank/DDBJ whole genome shotgun (WGS) entry which is preliminary data.</text>
</comment>
<accession>A0ABS4J557</accession>
<keyword evidence="2" id="KW-1185">Reference proteome</keyword>
<dbReference type="Proteomes" id="UP001519287">
    <property type="component" value="Unassembled WGS sequence"/>
</dbReference>
<protein>
    <submittedName>
        <fullName evidence="1">Uncharacterized protein</fullName>
    </submittedName>
</protein>
<gene>
    <name evidence="1" type="ORF">J2Z66_005877</name>
</gene>
<reference evidence="1 2" key="1">
    <citation type="submission" date="2021-03" db="EMBL/GenBank/DDBJ databases">
        <title>Genomic Encyclopedia of Type Strains, Phase IV (KMG-IV): sequencing the most valuable type-strain genomes for metagenomic binning, comparative biology and taxonomic classification.</title>
        <authorList>
            <person name="Goeker M."/>
        </authorList>
    </citation>
    <scope>NUCLEOTIDE SEQUENCE [LARGE SCALE GENOMIC DNA]</scope>
    <source>
        <strain evidence="1 2">DSM 26048</strain>
    </source>
</reference>